<protein>
    <submittedName>
        <fullName evidence="2">Hydrolase_4 domain-containing protein</fullName>
    </submittedName>
</protein>
<dbReference type="AlphaFoldDB" id="A0A0N5CCQ7"/>
<dbReference type="PANTHER" id="PTHR12277:SF81">
    <property type="entry name" value="PROTEIN ABHD13"/>
    <property type="match status" value="1"/>
</dbReference>
<dbReference type="InterPro" id="IPR029058">
    <property type="entry name" value="AB_hydrolase_fold"/>
</dbReference>
<dbReference type="InterPro" id="IPR008536">
    <property type="entry name" value="DUF818"/>
</dbReference>
<accession>A0A0N5CCQ7</accession>
<proteinExistence type="predicted"/>
<sequence>MVIEDDNNKEVVICKNMKRNVSLNGDEFTEFTESLLQDCSCSFNHHTSTSKQETFINKEDKKVNDILSIITSDTDYKKLSIISNKFNTFNYNVPKRNLFLTEENQNFLNKLKYFNKYEKCSCIKNEDISSNDDTVNIGCSNGKMILWNFTKNIKMYFKKYFDDDILCQKVWKAPLNEYYMIKNLPSINKLRNILPKHSPECFLSMIKYFLIPISNNDSISGSYVLVNSNPKYTIIYSHSENSNLYHYTQIFPNIQSIANFLNVNFVTYDYSGYGISTGTPSIENLQETLKAIIKYVNTELGIKKDQIILWGSSLGGTLSADIMVDEKDLRGLILYDTPNTMLEYLCYKDKQFNYQKYQKYSKYRKDFNTLDAVSKINVPTLILRNQYNTNVSYVACFKIYRAIKNPVPCFTIYDNNDLFFSRETLWRVKEYLEYDIN</sequence>
<evidence type="ECO:0000313" key="1">
    <source>
        <dbReference type="Proteomes" id="UP000046392"/>
    </source>
</evidence>
<reference evidence="2" key="1">
    <citation type="submission" date="2017-02" db="UniProtKB">
        <authorList>
            <consortium name="WormBaseParasite"/>
        </authorList>
    </citation>
    <scope>IDENTIFICATION</scope>
</reference>
<keyword evidence="1" id="KW-1185">Reference proteome</keyword>
<dbReference type="SUPFAM" id="SSF53474">
    <property type="entry name" value="alpha/beta-Hydrolases"/>
    <property type="match status" value="1"/>
</dbReference>
<dbReference type="PANTHER" id="PTHR12277">
    <property type="entry name" value="ALPHA/BETA HYDROLASE DOMAIN-CONTAINING PROTEIN"/>
    <property type="match status" value="1"/>
</dbReference>
<name>A0A0N5CCQ7_STREA</name>
<dbReference type="Gene3D" id="3.40.50.1820">
    <property type="entry name" value="alpha/beta hydrolase"/>
    <property type="match status" value="1"/>
</dbReference>
<dbReference type="Proteomes" id="UP000046392">
    <property type="component" value="Unplaced"/>
</dbReference>
<dbReference type="WBParaSite" id="SPAL_0001565700.1">
    <property type="protein sequence ID" value="SPAL_0001565700.1"/>
    <property type="gene ID" value="SPAL_0001565700"/>
</dbReference>
<evidence type="ECO:0000313" key="2">
    <source>
        <dbReference type="WBParaSite" id="SPAL_0001565700.1"/>
    </source>
</evidence>
<dbReference type="Pfam" id="PF05677">
    <property type="entry name" value="DUF818"/>
    <property type="match status" value="1"/>
</dbReference>
<organism evidence="1 2">
    <name type="scientific">Strongyloides papillosus</name>
    <name type="common">Intestinal threadworm</name>
    <dbReference type="NCBI Taxonomy" id="174720"/>
    <lineage>
        <taxon>Eukaryota</taxon>
        <taxon>Metazoa</taxon>
        <taxon>Ecdysozoa</taxon>
        <taxon>Nematoda</taxon>
        <taxon>Chromadorea</taxon>
        <taxon>Rhabditida</taxon>
        <taxon>Tylenchina</taxon>
        <taxon>Panagrolaimomorpha</taxon>
        <taxon>Strongyloidoidea</taxon>
        <taxon>Strongyloididae</taxon>
        <taxon>Strongyloides</taxon>
    </lineage>
</organism>
<dbReference type="STRING" id="174720.A0A0N5CCQ7"/>